<keyword evidence="4" id="KW-1185">Reference proteome</keyword>
<gene>
    <name evidence="3" type="ORF">C7B81_02250</name>
</gene>
<evidence type="ECO:0000313" key="4">
    <source>
        <dbReference type="Proteomes" id="UP000238218"/>
    </source>
</evidence>
<dbReference type="EMBL" id="PVWP01000001">
    <property type="protein sequence ID" value="PSB39484.1"/>
    <property type="molecule type" value="Genomic_DNA"/>
</dbReference>
<proteinExistence type="predicted"/>
<protein>
    <submittedName>
        <fullName evidence="3">Uncharacterized protein</fullName>
    </submittedName>
</protein>
<dbReference type="Proteomes" id="UP000238218">
    <property type="component" value="Unassembled WGS sequence"/>
</dbReference>
<dbReference type="RefSeq" id="WP_146134526.1">
    <property type="nucleotide sequence ID" value="NZ_PVWP01000001.1"/>
</dbReference>
<sequence length="192" mass="21516">MNPLSLHALHGQVHRFRGVLDRFGAFPQAGRLIHTLCVRQLQLAGTEQPVAPDHWWFRLREDWVRVGIDQGDTVLFTAKVQRCSKGWDQVVGLGGTVRDVVVTRRSQWPSLMVSELEQQVRCQALLLAEAEAEARRLAIHRDALLRDVQDLQGRLRLTAAPCRTSAERARRSPSLFVGKTTHPSGGFARVSG</sequence>
<comment type="caution">
    <text evidence="3">The sequence shown here is derived from an EMBL/GenBank/DDBJ whole genome shotgun (WGS) entry which is preliminary data.</text>
</comment>
<reference evidence="3 4" key="2">
    <citation type="submission" date="2018-03" db="EMBL/GenBank/DDBJ databases">
        <title>The ancient ancestry and fast evolution of plastids.</title>
        <authorList>
            <person name="Moore K.R."/>
            <person name="Magnabosco C."/>
            <person name="Momper L."/>
            <person name="Gold D.A."/>
            <person name="Bosak T."/>
            <person name="Fournier G.P."/>
        </authorList>
    </citation>
    <scope>NUCLEOTIDE SEQUENCE [LARGE SCALE GENOMIC DNA]</scope>
    <source>
        <strain evidence="3 4">CCALA 015</strain>
    </source>
</reference>
<feature type="coiled-coil region" evidence="1">
    <location>
        <begin position="113"/>
        <end position="147"/>
    </location>
</feature>
<evidence type="ECO:0000313" key="3">
    <source>
        <dbReference type="EMBL" id="PSB39484.1"/>
    </source>
</evidence>
<organism evidence="3 4">
    <name type="scientific">Aphanothece cf. minutissima CCALA 015</name>
    <dbReference type="NCBI Taxonomy" id="2107695"/>
    <lineage>
        <taxon>Bacteria</taxon>
        <taxon>Bacillati</taxon>
        <taxon>Cyanobacteriota</taxon>
        <taxon>Cyanophyceae</taxon>
        <taxon>Oscillatoriophycideae</taxon>
        <taxon>Chroococcales</taxon>
        <taxon>Aphanothecaceae</taxon>
        <taxon>Aphanothece</taxon>
    </lineage>
</organism>
<evidence type="ECO:0000256" key="2">
    <source>
        <dbReference type="SAM" id="MobiDB-lite"/>
    </source>
</evidence>
<accession>A0ABX5FCH5</accession>
<feature type="region of interest" description="Disordered" evidence="2">
    <location>
        <begin position="170"/>
        <end position="192"/>
    </location>
</feature>
<evidence type="ECO:0000256" key="1">
    <source>
        <dbReference type="SAM" id="Coils"/>
    </source>
</evidence>
<reference evidence="3 4" key="1">
    <citation type="submission" date="2018-02" db="EMBL/GenBank/DDBJ databases">
        <authorList>
            <person name="Moore K."/>
            <person name="Momper L."/>
        </authorList>
    </citation>
    <scope>NUCLEOTIDE SEQUENCE [LARGE SCALE GENOMIC DNA]</scope>
    <source>
        <strain evidence="3 4">CCALA 015</strain>
    </source>
</reference>
<keyword evidence="1" id="KW-0175">Coiled coil</keyword>
<name>A0ABX5FCH5_9CHRO</name>